<organism evidence="3">
    <name type="scientific">Cryptococcus bacillisporus CA1280</name>
    <dbReference type="NCBI Taxonomy" id="1296109"/>
    <lineage>
        <taxon>Eukaryota</taxon>
        <taxon>Fungi</taxon>
        <taxon>Dikarya</taxon>
        <taxon>Basidiomycota</taxon>
        <taxon>Agaricomycotina</taxon>
        <taxon>Tremellomycetes</taxon>
        <taxon>Tremellales</taxon>
        <taxon>Cryptococcaceae</taxon>
        <taxon>Cryptococcus</taxon>
        <taxon>Cryptococcus gattii species complex</taxon>
    </lineage>
</organism>
<dbReference type="GO" id="GO:0000387">
    <property type="term" value="P:spliceosomal snRNP assembly"/>
    <property type="evidence" value="ECO:0007669"/>
    <property type="project" value="InterPro"/>
</dbReference>
<accession>A0A0D0V9F8</accession>
<feature type="region of interest" description="Disordered" evidence="2">
    <location>
        <begin position="1"/>
        <end position="35"/>
    </location>
</feature>
<reference evidence="3" key="1">
    <citation type="submission" date="2015-01" db="EMBL/GenBank/DDBJ databases">
        <title>The Genome Sequence of Cryptococcus gattii CA1280.</title>
        <authorList>
            <consortium name="The Broad Institute Genomics Platform"/>
            <person name="Cuomo C."/>
            <person name="Litvintseva A."/>
            <person name="Chen Y."/>
            <person name="Heitman J."/>
            <person name="Sun S."/>
            <person name="Springer D."/>
            <person name="Dromer F."/>
            <person name="Young S."/>
            <person name="Zeng Q."/>
            <person name="Gargeya S."/>
            <person name="Abouelleil A."/>
            <person name="Alvarado L."/>
            <person name="Chapman S.B."/>
            <person name="Gainer-Dewar J."/>
            <person name="Goldberg J."/>
            <person name="Griggs A."/>
            <person name="Gujja S."/>
            <person name="Hansen M."/>
            <person name="Howarth C."/>
            <person name="Imamovic A."/>
            <person name="Larimer J."/>
            <person name="Murphy C."/>
            <person name="Naylor J."/>
            <person name="Pearson M."/>
            <person name="Priest M."/>
            <person name="Roberts A."/>
            <person name="Saif S."/>
            <person name="Shea T."/>
            <person name="Sykes S."/>
            <person name="Wortman J."/>
            <person name="Nusbaum C."/>
            <person name="Birren B."/>
        </authorList>
    </citation>
    <scope>NUCLEOTIDE SEQUENCE [LARGE SCALE GENOMIC DNA]</scope>
    <source>
        <strain evidence="3">CA1280</strain>
    </source>
</reference>
<dbReference type="EMBL" id="KN848014">
    <property type="protein sequence ID" value="KIR44141.1"/>
    <property type="molecule type" value="Genomic_DNA"/>
</dbReference>
<evidence type="ECO:0000313" key="3">
    <source>
        <dbReference type="EMBL" id="KIR44141.1"/>
    </source>
</evidence>
<comment type="similarity">
    <text evidence="1">Belongs to the gemin-2 family.</text>
</comment>
<dbReference type="Pfam" id="PF04938">
    <property type="entry name" value="SIP1"/>
    <property type="match status" value="1"/>
</dbReference>
<name>A0A0D0V9F8_CRYGA</name>
<evidence type="ECO:0000256" key="1">
    <source>
        <dbReference type="ARBA" id="ARBA00025758"/>
    </source>
</evidence>
<protein>
    <submittedName>
        <fullName evidence="3">Uncharacterized protein</fullName>
    </submittedName>
</protein>
<dbReference type="PANTHER" id="PTHR12794">
    <property type="entry name" value="GEMIN2"/>
    <property type="match status" value="1"/>
</dbReference>
<evidence type="ECO:0000256" key="2">
    <source>
        <dbReference type="SAM" id="MobiDB-lite"/>
    </source>
</evidence>
<dbReference type="PANTHER" id="PTHR12794:SF0">
    <property type="entry name" value="GEM-ASSOCIATED PROTEIN 2"/>
    <property type="match status" value="1"/>
</dbReference>
<dbReference type="OrthoDB" id="428895at2759"/>
<dbReference type="InterPro" id="IPR035426">
    <property type="entry name" value="Gemin2/Brr1"/>
</dbReference>
<dbReference type="AlphaFoldDB" id="A0A0D0V9F8"/>
<gene>
    <name evidence="3" type="ORF">I312_06654</name>
</gene>
<dbReference type="GO" id="GO:0005634">
    <property type="term" value="C:nucleus"/>
    <property type="evidence" value="ECO:0007669"/>
    <property type="project" value="TreeGrafter"/>
</dbReference>
<feature type="compositionally biased region" description="Polar residues" evidence="2">
    <location>
        <begin position="16"/>
        <end position="28"/>
    </location>
</feature>
<feature type="region of interest" description="Disordered" evidence="2">
    <location>
        <begin position="215"/>
        <end position="249"/>
    </location>
</feature>
<proteinExistence type="inferred from homology"/>
<sequence>MPRPGQQAARRKRARVSTTPIPLTNQEEPGSPNPRARCLPVADLPADFDGIPEDGAQYLAMVMRANEELPWSTRIEGWTPTVEDETKNLAESWPPSPPLPYPQEYPSLPEANRRSEWYMFINGYPMERHANPLQKGTKGKGKAPELTEEEAMNEGASNTQNPQGGVKGEPSAELRAKKGKHREPLISVVQGLNSNEAVRILSHFAHWLTESITQLPPPFPTSPELLPTQPDGPMNPPSPASSSTARPPNPFPPHYTQWILALLMIVDSHLSGGQISTLRDLARAAMRVAGWRWIRGVVTRDVSEGWKLGGQGWRLVTASAENERGEEESVDEMLARCWVVVHAIVAGWAQRDLLDDLENLFK</sequence>
<dbReference type="Gene3D" id="1.20.58.1070">
    <property type="match status" value="1"/>
</dbReference>
<feature type="region of interest" description="Disordered" evidence="2">
    <location>
        <begin position="129"/>
        <end position="180"/>
    </location>
</feature>
<dbReference type="HOGENOM" id="CLU_061593_0_0_1"/>
<dbReference type="GO" id="GO:0032797">
    <property type="term" value="C:SMN complex"/>
    <property type="evidence" value="ECO:0007669"/>
    <property type="project" value="TreeGrafter"/>
</dbReference>